<evidence type="ECO:0000313" key="2">
    <source>
        <dbReference type="Proteomes" id="UP000095003"/>
    </source>
</evidence>
<dbReference type="GO" id="GO:0016798">
    <property type="term" value="F:hydrolase activity, acting on glycosyl bonds"/>
    <property type="evidence" value="ECO:0007669"/>
    <property type="project" value="UniProtKB-KW"/>
</dbReference>
<dbReference type="InterPro" id="IPR000801">
    <property type="entry name" value="Esterase-like"/>
</dbReference>
<protein>
    <submittedName>
        <fullName evidence="1">Endo-1,4-beta-xylanase/feruloyl esterase</fullName>
    </submittedName>
</protein>
<dbReference type="PANTHER" id="PTHR48098">
    <property type="entry name" value="ENTEROCHELIN ESTERASE-RELATED"/>
    <property type="match status" value="1"/>
</dbReference>
<dbReference type="Gene3D" id="2.60.40.10">
    <property type="entry name" value="Immunoglobulins"/>
    <property type="match status" value="1"/>
</dbReference>
<dbReference type="PATRIC" id="fig|1432052.3.peg.9"/>
<keyword evidence="1" id="KW-0624">Polysaccharide degradation</keyword>
<gene>
    <name evidence="1" type="ORF">BEH84_00016</name>
</gene>
<keyword evidence="1" id="KW-0326">Glycosidase</keyword>
<dbReference type="InterPro" id="IPR050583">
    <property type="entry name" value="Mycobacterial_A85_antigen"/>
</dbReference>
<comment type="caution">
    <text evidence="1">The sequence shown here is derived from an EMBL/GenBank/DDBJ whole genome shotgun (WGS) entry which is preliminary data.</text>
</comment>
<evidence type="ECO:0000313" key="1">
    <source>
        <dbReference type="EMBL" id="ODM12309.1"/>
    </source>
</evidence>
<dbReference type="PANTHER" id="PTHR48098:SF1">
    <property type="entry name" value="DIACYLGLYCEROL ACYLTRANSFERASE_MYCOLYLTRANSFERASE AG85A"/>
    <property type="match status" value="1"/>
</dbReference>
<dbReference type="InterPro" id="IPR013783">
    <property type="entry name" value="Ig-like_fold"/>
</dbReference>
<dbReference type="InterPro" id="IPR029058">
    <property type="entry name" value="AB_hydrolase_fold"/>
</dbReference>
<name>A0A1E3AUE7_9FIRM</name>
<dbReference type="InterPro" id="IPR014756">
    <property type="entry name" value="Ig_E-set"/>
</dbReference>
<organism evidence="1 2">
    <name type="scientific">Eisenbergiella tayi</name>
    <dbReference type="NCBI Taxonomy" id="1432052"/>
    <lineage>
        <taxon>Bacteria</taxon>
        <taxon>Bacillati</taxon>
        <taxon>Bacillota</taxon>
        <taxon>Clostridia</taxon>
        <taxon>Lachnospirales</taxon>
        <taxon>Lachnospiraceae</taxon>
        <taxon>Eisenbergiella</taxon>
    </lineage>
</organism>
<dbReference type="Proteomes" id="UP000095003">
    <property type="component" value="Unassembled WGS sequence"/>
</dbReference>
<keyword evidence="1" id="KW-0858">Xylan degradation</keyword>
<dbReference type="GO" id="GO:0016747">
    <property type="term" value="F:acyltransferase activity, transferring groups other than amino-acyl groups"/>
    <property type="evidence" value="ECO:0007669"/>
    <property type="project" value="TreeGrafter"/>
</dbReference>
<sequence>MNDFTELLKNQVFNEDANGFEPRAMEKLSINGSASQKIKTGAVVQTNGDILFRLYAPEAADVRIDFSGTHIRTQKGQIITMEKKEDGFWEYTLPYSSRDVGPRDFIFLIDGAAVLSPYLPVYQRSHRLNNYIEIPDPDFTLHHINNVPHGSVVYRTYWSEVYQEWKRCLIYLPAEYNHEPAKKYPLVFLNNGGSENETTWFSASKIHYILDNLIAEKKAVPMIVAMTNTMAFREEDKEQELLWGWRDMIINDTIPFLENEYRLYTDKWNRAICGNSFGGVAAGLMGWSHPELFGNIGFFAAPVRYENIWKKYEENTHMHWMVENGDKVGEQYKVLFFSRGEAEYLTNKNLQMDDDWLSRNGILRQDCTHMRLYAEDFTHDHSTFRRGFADFCKLLFKDEERHLGQHDPRSHKTAT</sequence>
<dbReference type="AlphaFoldDB" id="A0A1E3AUE7"/>
<dbReference type="Pfam" id="PF00756">
    <property type="entry name" value="Esterase"/>
    <property type="match status" value="1"/>
</dbReference>
<dbReference type="EMBL" id="MCGI01000001">
    <property type="protein sequence ID" value="ODM12309.1"/>
    <property type="molecule type" value="Genomic_DNA"/>
</dbReference>
<dbReference type="Gene3D" id="3.40.50.1820">
    <property type="entry name" value="alpha/beta hydrolase"/>
    <property type="match status" value="1"/>
</dbReference>
<dbReference type="SUPFAM" id="SSF53474">
    <property type="entry name" value="alpha/beta-Hydrolases"/>
    <property type="match status" value="1"/>
</dbReference>
<dbReference type="GeneID" id="93303380"/>
<dbReference type="GO" id="GO:0045493">
    <property type="term" value="P:xylan catabolic process"/>
    <property type="evidence" value="ECO:0007669"/>
    <property type="project" value="UniProtKB-KW"/>
</dbReference>
<keyword evidence="1" id="KW-0119">Carbohydrate metabolism</keyword>
<accession>A0A1E3AUE7</accession>
<proteinExistence type="predicted"/>
<dbReference type="RefSeq" id="WP_050018796.1">
    <property type="nucleotide sequence ID" value="NZ_DBGDOY010000046.1"/>
</dbReference>
<reference evidence="1 2" key="1">
    <citation type="submission" date="2016-07" db="EMBL/GenBank/DDBJ databases">
        <title>Characterization of isolates of Eisenbergiella tayi derived from blood cultures, using whole genome sequencing.</title>
        <authorList>
            <person name="Burdz T."/>
            <person name="Wiebe D."/>
            <person name="Huynh C."/>
            <person name="Bernard K."/>
        </authorList>
    </citation>
    <scope>NUCLEOTIDE SEQUENCE [LARGE SCALE GENOMIC DNA]</scope>
    <source>
        <strain evidence="1 2">NML 120489</strain>
    </source>
</reference>
<keyword evidence="1" id="KW-0378">Hydrolase</keyword>
<dbReference type="SUPFAM" id="SSF81296">
    <property type="entry name" value="E set domains"/>
    <property type="match status" value="1"/>
</dbReference>